<evidence type="ECO:0000256" key="1">
    <source>
        <dbReference type="ARBA" id="ARBA00022737"/>
    </source>
</evidence>
<proteinExistence type="predicted"/>
<dbReference type="InterPro" id="IPR036770">
    <property type="entry name" value="Ankyrin_rpt-contain_sf"/>
</dbReference>
<dbReference type="EMBL" id="HBJB01003371">
    <property type="protein sequence ID" value="CAE0843793.1"/>
    <property type="molecule type" value="Transcribed_RNA"/>
</dbReference>
<dbReference type="PROSITE" id="PS50297">
    <property type="entry name" value="ANK_REP_REGION"/>
    <property type="match status" value="1"/>
</dbReference>
<evidence type="ECO:0000256" key="2">
    <source>
        <dbReference type="ARBA" id="ARBA00023043"/>
    </source>
</evidence>
<dbReference type="Pfam" id="PF12796">
    <property type="entry name" value="Ank_2"/>
    <property type="match status" value="1"/>
</dbReference>
<sequence length="129" mass="13273">MVAAGALVGARAERDVTPLHLASTAPVAKALIRNGGDVNGRDASGATPLMNACVMGSLEVVEEIIRGGADVTVTNNAGDTSCHLAAGWGAGDIVRSLRRAGDSCSVQNKWGLTPRDLAVESGFAWESWQ</sequence>
<accession>A0A7S4GQF1</accession>
<dbReference type="PROSITE" id="PS50088">
    <property type="entry name" value="ANK_REPEAT"/>
    <property type="match status" value="1"/>
</dbReference>
<protein>
    <submittedName>
        <fullName evidence="4">Uncharacterized protein</fullName>
    </submittedName>
</protein>
<evidence type="ECO:0000313" key="4">
    <source>
        <dbReference type="EMBL" id="CAE0843793.1"/>
    </source>
</evidence>
<keyword evidence="1" id="KW-0677">Repeat</keyword>
<dbReference type="AlphaFoldDB" id="A0A7S4GQF1"/>
<reference evidence="4" key="1">
    <citation type="submission" date="2021-01" db="EMBL/GenBank/DDBJ databases">
        <authorList>
            <person name="Corre E."/>
            <person name="Pelletier E."/>
            <person name="Niang G."/>
            <person name="Scheremetjew M."/>
            <person name="Finn R."/>
            <person name="Kale V."/>
            <person name="Holt S."/>
            <person name="Cochrane G."/>
            <person name="Meng A."/>
            <person name="Brown T."/>
            <person name="Cohen L."/>
        </authorList>
    </citation>
    <scope>NUCLEOTIDE SEQUENCE</scope>
    <source>
        <strain evidence="4">LB1974</strain>
    </source>
</reference>
<keyword evidence="2 3" id="KW-0040">ANK repeat</keyword>
<evidence type="ECO:0000256" key="3">
    <source>
        <dbReference type="PROSITE-ProRule" id="PRU00023"/>
    </source>
</evidence>
<dbReference type="PANTHER" id="PTHR24126:SF14">
    <property type="entry name" value="ANK_REP_REGION DOMAIN-CONTAINING PROTEIN"/>
    <property type="match status" value="1"/>
</dbReference>
<dbReference type="PANTHER" id="PTHR24126">
    <property type="entry name" value="ANKYRIN REPEAT, PH AND SEC7 DOMAIN CONTAINING PROTEIN SECG-RELATED"/>
    <property type="match status" value="1"/>
</dbReference>
<dbReference type="Gene3D" id="1.25.40.20">
    <property type="entry name" value="Ankyrin repeat-containing domain"/>
    <property type="match status" value="1"/>
</dbReference>
<gene>
    <name evidence="4" type="ORF">OMAR00294_LOCUS2746</name>
</gene>
<dbReference type="SUPFAM" id="SSF48403">
    <property type="entry name" value="Ankyrin repeat"/>
    <property type="match status" value="1"/>
</dbReference>
<feature type="repeat" description="ANK" evidence="3">
    <location>
        <begin position="44"/>
        <end position="76"/>
    </location>
</feature>
<organism evidence="4">
    <name type="scientific">Oxyrrhis marina</name>
    <name type="common">Dinoflagellate</name>
    <dbReference type="NCBI Taxonomy" id="2969"/>
    <lineage>
        <taxon>Eukaryota</taxon>
        <taxon>Sar</taxon>
        <taxon>Alveolata</taxon>
        <taxon>Dinophyceae</taxon>
        <taxon>Oxyrrhinales</taxon>
        <taxon>Oxyrrhinaceae</taxon>
        <taxon>Oxyrrhis</taxon>
    </lineage>
</organism>
<dbReference type="InterPro" id="IPR002110">
    <property type="entry name" value="Ankyrin_rpt"/>
</dbReference>
<name>A0A7S4GQF1_OXYMA</name>
<dbReference type="SMART" id="SM00248">
    <property type="entry name" value="ANK"/>
    <property type="match status" value="3"/>
</dbReference>